<dbReference type="KEGG" id="lut:Lupro_09465"/>
<dbReference type="GO" id="GO:0016787">
    <property type="term" value="F:hydrolase activity"/>
    <property type="evidence" value="ECO:0007669"/>
    <property type="project" value="UniProtKB-KW"/>
</dbReference>
<dbReference type="OrthoDB" id="9757809at2"/>
<dbReference type="Proteomes" id="UP000059672">
    <property type="component" value="Chromosome"/>
</dbReference>
<evidence type="ECO:0000256" key="1">
    <source>
        <dbReference type="ARBA" id="ARBA00022737"/>
    </source>
</evidence>
<dbReference type="SUPFAM" id="SSF50939">
    <property type="entry name" value="Sialidases"/>
    <property type="match status" value="1"/>
</dbReference>
<gene>
    <name evidence="3" type="ORF">Lupro_09465</name>
</gene>
<dbReference type="AlphaFoldDB" id="A0A109RPE1"/>
<dbReference type="InterPro" id="IPR036278">
    <property type="entry name" value="Sialidase_sf"/>
</dbReference>
<evidence type="ECO:0000313" key="3">
    <source>
        <dbReference type="EMBL" id="AMC12236.1"/>
    </source>
</evidence>
<protein>
    <submittedName>
        <fullName evidence="3">Glycosyl hydrolase</fullName>
    </submittedName>
</protein>
<dbReference type="Pfam" id="PF15902">
    <property type="entry name" value="Sortilin-Vps10"/>
    <property type="match status" value="2"/>
</dbReference>
<keyword evidence="1" id="KW-0677">Repeat</keyword>
<feature type="domain" description="Sortilin N-terminal" evidence="2">
    <location>
        <begin position="116"/>
        <end position="353"/>
    </location>
</feature>
<dbReference type="STRING" id="1622118.Lupro_09465"/>
<dbReference type="CDD" id="cd15482">
    <property type="entry name" value="Sialidase_non-viral"/>
    <property type="match status" value="2"/>
</dbReference>
<feature type="domain" description="Sortilin N-terminal" evidence="2">
    <location>
        <begin position="699"/>
        <end position="826"/>
    </location>
</feature>
<sequence length="926" mass="104394">MKKLVLIFGFLFLSAEIISQTTIINNIPFTNIGPSIMSGRIVAVDVNPTNTTEFYAAYASGGLWYTNNNGTTFTCVTNNAPTQNMGAIAVDWIKETIWIGTGESNSSRSSYAGIGVLKSNDKGKTWQNVGLKDSQHIGKIIINKNNPNEVIVGVIGHLYTSNKERGIFKTMDGGKTWQNVLFINENTGVIDINVSPTNPAILYAASWERERKAWNFKGSGENSAIYKSADFGNTWEKISNKGSGFPIGEGVGRIGLAVYNDEVLYALLDNQNLRSAEKKKKEEGLVKDDFKKMTKENFLKLDDKKLNKYLKSNDFNKKYTAKNIKETIKKNEFKPIDLATYLEDANYVLLNSKVIGAELYKSEDGGKTWNKTHKNYLDDVYSSYGYYFGTIAVNTINKNKVYIAGVPLLKSDDGGKTFRSLNKENVHADHHAIWIDSNLKGHIINGNDGGINISYDDGENWIKNNAPSVGQFYAVNVDYKKPYNVYGGLQDNGVWFGPSDYKDSKRWESTGDYPYKMIGGGDGMQVQIDNRDNETIYSGSQFGYYYRKNLKTNKRINIHPKHELGDTPYRYNWQTPILLSPHNQDIFYMGANKLLRSMDKGETFQVISPDLTTGGKKGNVPYGTLTAISESPLQFGLIYVGSDDGYVNVTKDGGVNWTNISNNLPQNLWVSRVIASQYNKNRVYVTLNGYRNDDFKPYVFVSEDYGKTWKNIQSNLPNSPINVVREDSTDENILYLGTDEGVFVTFNKGENWQQFTKGLPIVPVHDLAIQKKAKDLVIGTHGRSIYKADITALQKYNKIKNNDIVVFEIPKIEYSSNWGSAWNQWLEPTVPKITIPFYVTNGGTYAVEILSEDKHKLQKFSVKASRGFNYVNYDVTFSEDKGKSYFMKNKISIKKAKNKKYYLPKGSYILKIHKGSTSTSQKFEVQ</sequence>
<evidence type="ECO:0000313" key="4">
    <source>
        <dbReference type="Proteomes" id="UP000059672"/>
    </source>
</evidence>
<accession>A0A109RPE1</accession>
<dbReference type="InterPro" id="IPR050310">
    <property type="entry name" value="VPS10-sortilin"/>
</dbReference>
<reference evidence="3 4" key="2">
    <citation type="journal article" date="2016" name="Int. J. Syst. Evol. Microbiol.">
        <title>Lutibacter profundi sp. nov., isolated from a deep-sea hydrothermal system on the Arctic Mid-Ocean Ridge and emended description of the genus Lutibacter.</title>
        <authorList>
            <person name="Le Moine Bauer S."/>
            <person name="Roalkvam I."/>
            <person name="Steen I.H."/>
            <person name="Dahle H."/>
        </authorList>
    </citation>
    <scope>NUCLEOTIDE SEQUENCE [LARGE SCALE GENOMIC DNA]</scope>
    <source>
        <strain evidence="3 4">LP1</strain>
    </source>
</reference>
<dbReference type="PANTHER" id="PTHR12106">
    <property type="entry name" value="SORTILIN RELATED"/>
    <property type="match status" value="1"/>
</dbReference>
<dbReference type="Gene3D" id="2.130.10.10">
    <property type="entry name" value="YVTN repeat-like/Quinoprotein amine dehydrogenase"/>
    <property type="match status" value="4"/>
</dbReference>
<keyword evidence="4" id="KW-1185">Reference proteome</keyword>
<keyword evidence="3" id="KW-0378">Hydrolase</keyword>
<dbReference type="PANTHER" id="PTHR12106:SF27">
    <property type="entry name" value="SORTILIN-RELATED RECEPTOR"/>
    <property type="match status" value="1"/>
</dbReference>
<dbReference type="EMBL" id="CP013355">
    <property type="protein sequence ID" value="AMC12236.1"/>
    <property type="molecule type" value="Genomic_DNA"/>
</dbReference>
<name>A0A109RPE1_9FLAO</name>
<dbReference type="RefSeq" id="WP_068211564.1">
    <property type="nucleotide sequence ID" value="NZ_CP013355.1"/>
</dbReference>
<dbReference type="PATRIC" id="fig|1622118.3.peg.1956"/>
<reference evidence="4" key="1">
    <citation type="submission" date="2015-12" db="EMBL/GenBank/DDBJ databases">
        <title>Complete genome sequence of Lutibacter profundus strain LP1.</title>
        <authorList>
            <person name="Wissuwa J."/>
            <person name="Le Moine Bauer S."/>
            <person name="Stokke R."/>
            <person name="Dahle H."/>
            <person name="Steen I.H."/>
        </authorList>
    </citation>
    <scope>NUCLEOTIDE SEQUENCE [LARGE SCALE GENOMIC DNA]</scope>
    <source>
        <strain evidence="4">LP1</strain>
    </source>
</reference>
<organism evidence="3 4">
    <name type="scientific">Lutibacter profundi</name>
    <dbReference type="NCBI Taxonomy" id="1622118"/>
    <lineage>
        <taxon>Bacteria</taxon>
        <taxon>Pseudomonadati</taxon>
        <taxon>Bacteroidota</taxon>
        <taxon>Flavobacteriia</taxon>
        <taxon>Flavobacteriales</taxon>
        <taxon>Flavobacteriaceae</taxon>
        <taxon>Lutibacter</taxon>
    </lineage>
</organism>
<dbReference type="InterPro" id="IPR031778">
    <property type="entry name" value="Sortilin_N"/>
</dbReference>
<dbReference type="InterPro" id="IPR015943">
    <property type="entry name" value="WD40/YVTN_repeat-like_dom_sf"/>
</dbReference>
<evidence type="ECO:0000259" key="2">
    <source>
        <dbReference type="Pfam" id="PF15902"/>
    </source>
</evidence>
<dbReference type="SUPFAM" id="SSF110296">
    <property type="entry name" value="Oligoxyloglucan reducing end-specific cellobiohydrolase"/>
    <property type="match status" value="1"/>
</dbReference>
<proteinExistence type="predicted"/>